<evidence type="ECO:0000313" key="3">
    <source>
        <dbReference type="Proteomes" id="UP001187471"/>
    </source>
</evidence>
<dbReference type="CDD" id="cd06464">
    <property type="entry name" value="ACD_sHsps-like"/>
    <property type="match status" value="1"/>
</dbReference>
<dbReference type="Proteomes" id="UP001187471">
    <property type="component" value="Unassembled WGS sequence"/>
</dbReference>
<feature type="region of interest" description="Disordered" evidence="1">
    <location>
        <begin position="24"/>
        <end position="66"/>
    </location>
</feature>
<dbReference type="EMBL" id="JAVXUO010000908">
    <property type="protein sequence ID" value="KAK2988188.1"/>
    <property type="molecule type" value="Genomic_DNA"/>
</dbReference>
<keyword evidence="3" id="KW-1185">Reference proteome</keyword>
<dbReference type="GO" id="GO:0005634">
    <property type="term" value="C:nucleus"/>
    <property type="evidence" value="ECO:0007669"/>
    <property type="project" value="TreeGrafter"/>
</dbReference>
<accession>A0AA88REV8</accession>
<dbReference type="AlphaFoldDB" id="A0AA88REV8"/>
<dbReference type="InterPro" id="IPR039321">
    <property type="entry name" value="IDM2/3-like"/>
</dbReference>
<gene>
    <name evidence="2" type="ORF">RJ640_020670</name>
</gene>
<reference evidence="2" key="1">
    <citation type="submission" date="2022-12" db="EMBL/GenBank/DDBJ databases">
        <title>Draft genome assemblies for two species of Escallonia (Escalloniales).</title>
        <authorList>
            <person name="Chanderbali A."/>
            <person name="Dervinis C."/>
            <person name="Anghel I."/>
            <person name="Soltis D."/>
            <person name="Soltis P."/>
            <person name="Zapata F."/>
        </authorList>
    </citation>
    <scope>NUCLEOTIDE SEQUENCE</scope>
    <source>
        <strain evidence="2">UCBG92.1500</strain>
        <tissue evidence="2">Leaf</tissue>
    </source>
</reference>
<feature type="compositionally biased region" description="Low complexity" evidence="1">
    <location>
        <begin position="24"/>
        <end position="34"/>
    </location>
</feature>
<proteinExistence type="predicted"/>
<dbReference type="FunFam" id="2.60.40.790:FF:000049">
    <property type="entry name" value="Increased DNA methylation 3"/>
    <property type="match status" value="1"/>
</dbReference>
<evidence type="ECO:0000256" key="1">
    <source>
        <dbReference type="SAM" id="MobiDB-lite"/>
    </source>
</evidence>
<evidence type="ECO:0008006" key="4">
    <source>
        <dbReference type="Google" id="ProtNLM"/>
    </source>
</evidence>
<organism evidence="2 3">
    <name type="scientific">Escallonia rubra</name>
    <dbReference type="NCBI Taxonomy" id="112253"/>
    <lineage>
        <taxon>Eukaryota</taxon>
        <taxon>Viridiplantae</taxon>
        <taxon>Streptophyta</taxon>
        <taxon>Embryophyta</taxon>
        <taxon>Tracheophyta</taxon>
        <taxon>Spermatophyta</taxon>
        <taxon>Magnoliopsida</taxon>
        <taxon>eudicotyledons</taxon>
        <taxon>Gunneridae</taxon>
        <taxon>Pentapetalae</taxon>
        <taxon>asterids</taxon>
        <taxon>campanulids</taxon>
        <taxon>Escalloniales</taxon>
        <taxon>Escalloniaceae</taxon>
        <taxon>Escallonia</taxon>
    </lineage>
</organism>
<feature type="compositionally biased region" description="Basic and acidic residues" evidence="1">
    <location>
        <begin position="37"/>
        <end position="47"/>
    </location>
</feature>
<dbReference type="PANTHER" id="PTHR34661">
    <property type="entry name" value="INCREASED DNA METHYLATION 3"/>
    <property type="match status" value="1"/>
</dbReference>
<sequence>METAHSEKKVNRIIWKQCGKKVASNLSNADDSSSTKCQERSSKRPCNDHSQMSAPPSTSNLDGPCMMPLLPIPGMEECNSKASIMLSGTARRGQTGSSVGAVDIGVSKSAYIFQVALPGVKKDPGHFSCEIERDGMVHVRGVTSTGGKTVLRHSRVYEMKFRQQCPPGPFTLSFSLPGCVDPRLFYPNFRSDGILEAVIVKSDQCIAT</sequence>
<dbReference type="PANTHER" id="PTHR34661:SF1">
    <property type="entry name" value="INCREASED DNA METHYLATION 3"/>
    <property type="match status" value="1"/>
</dbReference>
<protein>
    <recommendedName>
        <fullName evidence="4">SHSP domain-containing protein</fullName>
    </recommendedName>
</protein>
<dbReference type="Gene3D" id="2.60.40.790">
    <property type="match status" value="1"/>
</dbReference>
<comment type="caution">
    <text evidence="2">The sequence shown here is derived from an EMBL/GenBank/DDBJ whole genome shotgun (WGS) entry which is preliminary data.</text>
</comment>
<feature type="compositionally biased region" description="Polar residues" evidence="1">
    <location>
        <begin position="48"/>
        <end position="61"/>
    </location>
</feature>
<name>A0AA88REV8_9ASTE</name>
<dbReference type="InterPro" id="IPR008978">
    <property type="entry name" value="HSP20-like_chaperone"/>
</dbReference>
<evidence type="ECO:0000313" key="2">
    <source>
        <dbReference type="EMBL" id="KAK2988188.1"/>
    </source>
</evidence>